<keyword evidence="9" id="KW-1185">Reference proteome</keyword>
<evidence type="ECO:0000256" key="1">
    <source>
        <dbReference type="ARBA" id="ARBA00001968"/>
    </source>
</evidence>
<reference evidence="8 9" key="1">
    <citation type="submission" date="2019-03" db="EMBL/GenBank/DDBJ databases">
        <title>Genomic Encyclopedia of Type Strains, Phase IV (KMG-IV): sequencing the most valuable type-strain genomes for metagenomic binning, comparative biology and taxonomic classification.</title>
        <authorList>
            <person name="Goeker M."/>
        </authorList>
    </citation>
    <scope>NUCLEOTIDE SEQUENCE [LARGE SCALE GENOMIC DNA]</scope>
    <source>
        <strain evidence="8 9">DSM 17974</strain>
    </source>
</reference>
<dbReference type="PANTHER" id="PTHR48073">
    <property type="entry name" value="O-SUCCINYLBENZOATE SYNTHASE-RELATED"/>
    <property type="match status" value="1"/>
</dbReference>
<dbReference type="OrthoDB" id="9774531at2"/>
<evidence type="ECO:0000313" key="9">
    <source>
        <dbReference type="Proteomes" id="UP000294581"/>
    </source>
</evidence>
<dbReference type="InterPro" id="IPR013342">
    <property type="entry name" value="Mandelate_racemase_C"/>
</dbReference>
<feature type="domain" description="Mandelate racemase/muconate lactonizing enzyme C-terminal" evidence="7">
    <location>
        <begin position="146"/>
        <end position="237"/>
    </location>
</feature>
<evidence type="ECO:0000256" key="2">
    <source>
        <dbReference type="ARBA" id="ARBA00022723"/>
    </source>
</evidence>
<dbReference type="UniPathway" id="UPA01057">
    <property type="reaction ID" value="UER00165"/>
</dbReference>
<dbReference type="AlphaFoldDB" id="A0A4R8LKA0"/>
<evidence type="ECO:0000256" key="3">
    <source>
        <dbReference type="ARBA" id="ARBA00022842"/>
    </source>
</evidence>
<dbReference type="GO" id="GO:0046872">
    <property type="term" value="F:metal ion binding"/>
    <property type="evidence" value="ECO:0007669"/>
    <property type="project" value="UniProtKB-KW"/>
</dbReference>
<dbReference type="EC" id="4.2.1.113" evidence="5 6"/>
<dbReference type="SMART" id="SM00922">
    <property type="entry name" value="MR_MLE"/>
    <property type="match status" value="1"/>
</dbReference>
<dbReference type="GO" id="GO:0009234">
    <property type="term" value="P:menaquinone biosynthetic process"/>
    <property type="evidence" value="ECO:0007669"/>
    <property type="project" value="UniProtKB-UniRule"/>
</dbReference>
<name>A0A4R8LKA0_9BACL</name>
<dbReference type="GO" id="GO:0016854">
    <property type="term" value="F:racemase and epimerase activity"/>
    <property type="evidence" value="ECO:0007669"/>
    <property type="project" value="UniProtKB-ARBA"/>
</dbReference>
<dbReference type="SUPFAM" id="SSF54826">
    <property type="entry name" value="Enolase N-terminal domain-like"/>
    <property type="match status" value="1"/>
</dbReference>
<evidence type="ECO:0000313" key="8">
    <source>
        <dbReference type="EMBL" id="TDY44506.1"/>
    </source>
</evidence>
<sequence length="377" mass="42025">MISACTLRRLEIPLVEPIRTAYGEHRLKTAILVEIQSDSGARGVAECVAMRAPTYTEETSTTAWHVILDDLLPRLARAQQAIALKPLTIADVWSDIRGNKMAKAAVEMAFWDLWSMENHTPLTALLGGVRDKVEVGISLGMQRSTLELLSRVERSLDAGYRRIKLKISPEADRIPLEAIRKAFPDAALMADANSSYRLDQIDRLVQLDDLELMMIEQPLAYDDMVDHAELQTRLRTSICLDESIRSADDVRRAANIGACRIVNIKPGRVGGIGEVVRIHAVAQRYKMALWCGGMYETGVGRLHNLAVCALAGMTLPTDTGPSERYFERDILQQPIRFEQPGILPVVPTCGVAAWVDWEVVDSLTTDKRVVRLRDLMI</sequence>
<evidence type="ECO:0000256" key="5">
    <source>
        <dbReference type="ARBA" id="ARBA00029491"/>
    </source>
</evidence>
<dbReference type="EMBL" id="SORF01000009">
    <property type="protein sequence ID" value="TDY44506.1"/>
    <property type="molecule type" value="Genomic_DNA"/>
</dbReference>
<dbReference type="UniPathway" id="UPA00079"/>
<gene>
    <name evidence="8" type="ORF">C7445_1094</name>
</gene>
<dbReference type="SUPFAM" id="SSF51604">
    <property type="entry name" value="Enolase C-terminal domain-like"/>
    <property type="match status" value="1"/>
</dbReference>
<dbReference type="GO" id="GO:0043748">
    <property type="term" value="F:O-succinylbenzoate synthase activity"/>
    <property type="evidence" value="ECO:0007669"/>
    <property type="project" value="UniProtKB-EC"/>
</dbReference>
<accession>A0A4R8LKA0</accession>
<dbReference type="Pfam" id="PF02746">
    <property type="entry name" value="MR_MLE_N"/>
    <property type="match status" value="1"/>
</dbReference>
<protein>
    <recommendedName>
        <fullName evidence="5 6">o-succinylbenzoate synthase</fullName>
        <ecNumber evidence="5 6">4.2.1.113</ecNumber>
    </recommendedName>
</protein>
<organism evidence="8 9">
    <name type="scientific">Alicyclobacillus sacchari</name>
    <dbReference type="NCBI Taxonomy" id="392010"/>
    <lineage>
        <taxon>Bacteria</taxon>
        <taxon>Bacillati</taxon>
        <taxon>Bacillota</taxon>
        <taxon>Bacilli</taxon>
        <taxon>Bacillales</taxon>
        <taxon>Alicyclobacillaceae</taxon>
        <taxon>Alicyclobacillus</taxon>
    </lineage>
</organism>
<dbReference type="Pfam" id="PF13378">
    <property type="entry name" value="MR_MLE_C"/>
    <property type="match status" value="1"/>
</dbReference>
<evidence type="ECO:0000256" key="6">
    <source>
        <dbReference type="NCBIfam" id="TIGR01928"/>
    </source>
</evidence>
<dbReference type="PANTHER" id="PTHR48073:SF5">
    <property type="entry name" value="O-SUCCINYLBENZOATE SYNTHASE"/>
    <property type="match status" value="1"/>
</dbReference>
<evidence type="ECO:0000256" key="4">
    <source>
        <dbReference type="ARBA" id="ARBA00023239"/>
    </source>
</evidence>
<keyword evidence="4" id="KW-0456">Lyase</keyword>
<dbReference type="InterPro" id="IPR013341">
    <property type="entry name" value="Mandelate_racemase_N_dom"/>
</dbReference>
<dbReference type="NCBIfam" id="TIGR01928">
    <property type="entry name" value="menC_lowGC_arch"/>
    <property type="match status" value="1"/>
</dbReference>
<proteinExistence type="predicted"/>
<comment type="cofactor">
    <cofactor evidence="1">
        <name>a divalent metal cation</name>
        <dbReference type="ChEBI" id="CHEBI:60240"/>
    </cofactor>
</comment>
<comment type="caution">
    <text evidence="8">The sequence shown here is derived from an EMBL/GenBank/DDBJ whole genome shotgun (WGS) entry which is preliminary data.</text>
</comment>
<dbReference type="SFLD" id="SFLDG00180">
    <property type="entry name" value="muconate_cycloisomerase"/>
    <property type="match status" value="1"/>
</dbReference>
<dbReference type="Gene3D" id="3.20.20.120">
    <property type="entry name" value="Enolase-like C-terminal domain"/>
    <property type="match status" value="1"/>
</dbReference>
<evidence type="ECO:0000259" key="7">
    <source>
        <dbReference type="SMART" id="SM00922"/>
    </source>
</evidence>
<dbReference type="InterPro" id="IPR029065">
    <property type="entry name" value="Enolase_C-like"/>
</dbReference>
<dbReference type="RefSeq" id="WP_134159876.1">
    <property type="nucleotide sequence ID" value="NZ_SORF01000009.1"/>
</dbReference>
<dbReference type="SFLD" id="SFLDF00009">
    <property type="entry name" value="o-succinylbenzoate_synthase"/>
    <property type="match status" value="1"/>
</dbReference>
<keyword evidence="3" id="KW-0460">Magnesium</keyword>
<dbReference type="InterPro" id="IPR029017">
    <property type="entry name" value="Enolase-like_N"/>
</dbReference>
<dbReference type="Gene3D" id="3.30.390.10">
    <property type="entry name" value="Enolase-like, N-terminal domain"/>
    <property type="match status" value="1"/>
</dbReference>
<dbReference type="Proteomes" id="UP000294581">
    <property type="component" value="Unassembled WGS sequence"/>
</dbReference>
<dbReference type="InterPro" id="IPR010197">
    <property type="entry name" value="OSBS/NAAAR"/>
</dbReference>
<dbReference type="SFLD" id="SFLDS00001">
    <property type="entry name" value="Enolase"/>
    <property type="match status" value="1"/>
</dbReference>
<dbReference type="InterPro" id="IPR036849">
    <property type="entry name" value="Enolase-like_C_sf"/>
</dbReference>
<keyword evidence="2" id="KW-0479">Metal-binding</keyword>